<evidence type="ECO:0000256" key="9">
    <source>
        <dbReference type="PIRNR" id="PIRNR037677"/>
    </source>
</evidence>
<comment type="subcellular location">
    <subcellularLocation>
        <location evidence="1">Nucleus</location>
    </subcellularLocation>
</comment>
<feature type="region of interest" description="Disordered" evidence="11">
    <location>
        <begin position="1"/>
        <end position="162"/>
    </location>
</feature>
<dbReference type="InterPro" id="IPR007696">
    <property type="entry name" value="DNA_mismatch_repair_MutS_core"/>
</dbReference>
<feature type="compositionally biased region" description="Basic and acidic residues" evidence="11">
    <location>
        <begin position="27"/>
        <end position="49"/>
    </location>
</feature>
<feature type="compositionally biased region" description="Polar residues" evidence="11">
    <location>
        <begin position="50"/>
        <end position="59"/>
    </location>
</feature>
<dbReference type="InterPro" id="IPR027417">
    <property type="entry name" value="P-loop_NTPase"/>
</dbReference>
<dbReference type="SUPFAM" id="SSF52540">
    <property type="entry name" value="P-loop containing nucleoside triphosphate hydrolases"/>
    <property type="match status" value="1"/>
</dbReference>
<keyword evidence="3 9" id="KW-0547">Nucleotide-binding</keyword>
<dbReference type="GO" id="GO:0005524">
    <property type="term" value="F:ATP binding"/>
    <property type="evidence" value="ECO:0007669"/>
    <property type="project" value="UniProtKB-UniRule"/>
</dbReference>
<dbReference type="InterPro" id="IPR007861">
    <property type="entry name" value="DNA_mismatch_repair_MutS_clamp"/>
</dbReference>
<organism evidence="13 14">
    <name type="scientific">Staphylotrichum longicolle</name>
    <dbReference type="NCBI Taxonomy" id="669026"/>
    <lineage>
        <taxon>Eukaryota</taxon>
        <taxon>Fungi</taxon>
        <taxon>Dikarya</taxon>
        <taxon>Ascomycota</taxon>
        <taxon>Pezizomycotina</taxon>
        <taxon>Sordariomycetes</taxon>
        <taxon>Sordariomycetidae</taxon>
        <taxon>Sordariales</taxon>
        <taxon>Chaetomiaceae</taxon>
        <taxon>Staphylotrichum</taxon>
    </lineage>
</organism>
<dbReference type="SUPFAM" id="SSF55271">
    <property type="entry name" value="DNA repair protein MutS, domain I"/>
    <property type="match status" value="1"/>
</dbReference>
<gene>
    <name evidence="13" type="primary">MSH3</name>
    <name evidence="13" type="ORF">NEMBOFW57_002682</name>
</gene>
<evidence type="ECO:0000256" key="1">
    <source>
        <dbReference type="ARBA" id="ARBA00004123"/>
    </source>
</evidence>
<keyword evidence="8" id="KW-0539">Nucleus</keyword>
<dbReference type="Gene3D" id="3.40.50.300">
    <property type="entry name" value="P-loop containing nucleotide triphosphate hydrolases"/>
    <property type="match status" value="1"/>
</dbReference>
<dbReference type="SUPFAM" id="SSF48334">
    <property type="entry name" value="DNA repair protein MutS, domain III"/>
    <property type="match status" value="1"/>
</dbReference>
<evidence type="ECO:0000256" key="2">
    <source>
        <dbReference type="ARBA" id="ARBA00007094"/>
    </source>
</evidence>
<sequence>MAGPSRPPEKRQASLTSFFTINGLSKKAADRDKVAEKDEKKAKENETHDNVSGSGSASVLPTPKPARKRPLQENTGNGNGSATGRSSRAAKRAKSIPDDDGDDDGEEDVDVTTEELLNAPAKAAVASSSTSSRTERYAYHADRSPLGAAGPDEADEDAAVKRKKEELHRKFVKKLGHPDSLSSFRRRELQGASESPGLDGDDEGEGDAEEDESPPPAKTKKKGAKTGKLTPMEIQFLDIKRKHLDTVLVVEVGYKFRFFGEDARIAAKELSIVCIPGKFRYDEHPSEAHLDRFASASIPVHRLNVHVKRLVAAGHKVGVVRQLETAALKKAGDNRNAPFVRKLTNIYTKGTYIDETGELDQPAEGTGAPAGGYLLCLTESPAKGSGTDEKVDVGIIAVQPATGDIIYDDFEDGFMRREIETRLLHISPCELLIVGELSKATDKLVQHLAGSSTNVFGDRSRVERVPKSRTMAAEAASHVTQFYAGKTKNSDERSAALLDKVLNLPEPVAICLSAMITHLTEYGLEHIFDLTKYFQSFSTRQHMLINGTTLESLEVYRNATDQSEKGSLLWALDKTRTRPGRRLLRKWIGRPLLDRERLEERVAAVEELVNNQSTIKVDKLGGVLTSIRADLERNLIRIYYGKCSRPELLSTLQTLQKISYEFSRAKTPADTGFESRLIGEAICSLPGVGDIVSAYLDRINAEAARKDDKYTFFRDDEEAEDITNHKLGIAAVEADLDAHRKDAAAKLSKKSPVTYVTVSGIEYLIEVPNTDLKHVPASWAKISGTKKLSRFHTPEVMRLINERDQHKEALAAACDTAFADLLKSIAAEYQPLRDAVASLATLDCLLSLAQVAALPGYSKPTFLPSSTAPTISITDGRHPIAEHTLPDGYIPFTTSLASPSPLAQLITGPNMGGKSSYVRAVALLVLLAQIGSFVPATAMTLTLTDAIYTRMGARDNLFAGESTFMVEVSETAAILRGATPRSLVVLDELGRGTSTHDGTAIAHAVLEHVVRETRCLTLFITHYQSLARVAQGLGGGRVRCVHMRFEATSPRGKQGDGEGGGGDDEEEEEEEGRGDEEITFLYEVADGVAHRSYGLNVARLARIPRRCSTWRHASRARWRRASRRAGCRAPSGCWPTSLGATVGAGGGRGGPAGTFGVGH</sequence>
<evidence type="ECO:0000256" key="4">
    <source>
        <dbReference type="ARBA" id="ARBA00022763"/>
    </source>
</evidence>
<evidence type="ECO:0000256" key="10">
    <source>
        <dbReference type="RuleBase" id="RU003756"/>
    </source>
</evidence>
<dbReference type="PIRSF" id="PIRSF037677">
    <property type="entry name" value="DNA_mis_repair_Msh6"/>
    <property type="match status" value="1"/>
</dbReference>
<dbReference type="InterPro" id="IPR007695">
    <property type="entry name" value="DNA_mismatch_repair_MutS-lik_N"/>
</dbReference>
<dbReference type="InterPro" id="IPR036187">
    <property type="entry name" value="DNA_mismatch_repair_MutS_sf"/>
</dbReference>
<keyword evidence="14" id="KW-1185">Reference proteome</keyword>
<dbReference type="GO" id="GO:0005634">
    <property type="term" value="C:nucleus"/>
    <property type="evidence" value="ECO:0007669"/>
    <property type="project" value="UniProtKB-SubCell"/>
</dbReference>
<comment type="caution">
    <text evidence="13">The sequence shown here is derived from an EMBL/GenBank/DDBJ whole genome shotgun (WGS) entry which is preliminary data.</text>
</comment>
<feature type="region of interest" description="Disordered" evidence="11">
    <location>
        <begin position="1047"/>
        <end position="1074"/>
    </location>
</feature>
<dbReference type="InterPro" id="IPR000432">
    <property type="entry name" value="DNA_mismatch_repair_MutS_C"/>
</dbReference>
<feature type="compositionally biased region" description="Low complexity" evidence="11">
    <location>
        <begin position="119"/>
        <end position="132"/>
    </location>
</feature>
<dbReference type="GO" id="GO:0006298">
    <property type="term" value="P:mismatch repair"/>
    <property type="evidence" value="ECO:0007669"/>
    <property type="project" value="InterPro"/>
</dbReference>
<dbReference type="Proteomes" id="UP001197093">
    <property type="component" value="Unassembled WGS sequence"/>
</dbReference>
<feature type="compositionally biased region" description="Acidic residues" evidence="11">
    <location>
        <begin position="98"/>
        <end position="113"/>
    </location>
</feature>
<dbReference type="InterPro" id="IPR007860">
    <property type="entry name" value="DNA_mmatch_repair_MutS_con_dom"/>
</dbReference>
<dbReference type="SMART" id="SM00534">
    <property type="entry name" value="MUTSac"/>
    <property type="match status" value="1"/>
</dbReference>
<dbReference type="Gene3D" id="3.40.1170.10">
    <property type="entry name" value="DNA repair protein MutS, domain I"/>
    <property type="match status" value="1"/>
</dbReference>
<dbReference type="InterPro" id="IPR045076">
    <property type="entry name" value="MutS"/>
</dbReference>
<dbReference type="InterPro" id="IPR036678">
    <property type="entry name" value="MutS_con_dom_sf"/>
</dbReference>
<dbReference type="NCBIfam" id="NF003810">
    <property type="entry name" value="PRK05399.1"/>
    <property type="match status" value="1"/>
</dbReference>
<keyword evidence="7 9" id="KW-0234">DNA repair</keyword>
<dbReference type="PROSITE" id="PS00486">
    <property type="entry name" value="DNA_MISMATCH_REPAIR_2"/>
    <property type="match status" value="1"/>
</dbReference>
<keyword evidence="5 9" id="KW-0067">ATP-binding</keyword>
<feature type="compositionally biased region" description="Polar residues" evidence="11">
    <location>
        <begin position="13"/>
        <end position="23"/>
    </location>
</feature>
<proteinExistence type="inferred from homology"/>
<dbReference type="Gene3D" id="3.30.420.110">
    <property type="entry name" value="MutS, connector domain"/>
    <property type="match status" value="1"/>
</dbReference>
<dbReference type="Pfam" id="PF00488">
    <property type="entry name" value="MutS_V"/>
    <property type="match status" value="1"/>
</dbReference>
<dbReference type="SMART" id="SM00533">
    <property type="entry name" value="MUTSd"/>
    <property type="match status" value="1"/>
</dbReference>
<dbReference type="PANTHER" id="PTHR11361">
    <property type="entry name" value="DNA MISMATCH REPAIR PROTEIN MUTS FAMILY MEMBER"/>
    <property type="match status" value="1"/>
</dbReference>
<evidence type="ECO:0000256" key="11">
    <source>
        <dbReference type="SAM" id="MobiDB-lite"/>
    </source>
</evidence>
<evidence type="ECO:0000313" key="13">
    <source>
        <dbReference type="EMBL" id="KAG7292646.1"/>
    </source>
</evidence>
<reference evidence="13" key="1">
    <citation type="submission" date="2023-02" db="EMBL/GenBank/DDBJ databases">
        <authorList>
            <person name="Palmer J.M."/>
        </authorList>
    </citation>
    <scope>NUCLEOTIDE SEQUENCE</scope>
    <source>
        <strain evidence="13">FW57</strain>
    </source>
</reference>
<dbReference type="Pfam" id="PF01624">
    <property type="entry name" value="MutS_I"/>
    <property type="match status" value="1"/>
</dbReference>
<dbReference type="AlphaFoldDB" id="A0AAD4F3H8"/>
<dbReference type="FunFam" id="3.40.1170.10:FF:000006">
    <property type="entry name" value="DNA mismatch repair protein"/>
    <property type="match status" value="1"/>
</dbReference>
<dbReference type="Pfam" id="PF05190">
    <property type="entry name" value="MutS_IV"/>
    <property type="match status" value="1"/>
</dbReference>
<evidence type="ECO:0000256" key="6">
    <source>
        <dbReference type="ARBA" id="ARBA00023125"/>
    </source>
</evidence>
<evidence type="ECO:0000256" key="8">
    <source>
        <dbReference type="ARBA" id="ARBA00023242"/>
    </source>
</evidence>
<keyword evidence="6 9" id="KW-0238">DNA-binding</keyword>
<evidence type="ECO:0000256" key="5">
    <source>
        <dbReference type="ARBA" id="ARBA00022840"/>
    </source>
</evidence>
<evidence type="ECO:0000256" key="7">
    <source>
        <dbReference type="ARBA" id="ARBA00023204"/>
    </source>
</evidence>
<protein>
    <recommendedName>
        <fullName evidence="9">DNA mismatch repair protein</fullName>
    </recommendedName>
</protein>
<dbReference type="EMBL" id="JAHCVI010000001">
    <property type="protein sequence ID" value="KAG7292646.1"/>
    <property type="molecule type" value="Genomic_DNA"/>
</dbReference>
<evidence type="ECO:0000259" key="12">
    <source>
        <dbReference type="PROSITE" id="PS00486"/>
    </source>
</evidence>
<feature type="region of interest" description="Disordered" evidence="11">
    <location>
        <begin position="182"/>
        <end position="226"/>
    </location>
</feature>
<dbReference type="FunFam" id="1.10.1420.10:FF:000004">
    <property type="entry name" value="DNA mismatch repair protein Msh3"/>
    <property type="match status" value="1"/>
</dbReference>
<feature type="compositionally biased region" description="Acidic residues" evidence="11">
    <location>
        <begin position="1061"/>
        <end position="1074"/>
    </location>
</feature>
<comment type="similarity">
    <text evidence="2">Belongs to the DNA mismatch repair MutS family. MSH3 subfamily.</text>
</comment>
<feature type="compositionally biased region" description="Basic and acidic residues" evidence="11">
    <location>
        <begin position="133"/>
        <end position="143"/>
    </location>
</feature>
<evidence type="ECO:0000256" key="3">
    <source>
        <dbReference type="ARBA" id="ARBA00022741"/>
    </source>
</evidence>
<dbReference type="FunFam" id="3.30.420.110:FF:000008">
    <property type="entry name" value="DNA mismatch repair protein"/>
    <property type="match status" value="1"/>
</dbReference>
<name>A0AAD4F3H8_9PEZI</name>
<feature type="domain" description="DNA mismatch repair proteins mutS family" evidence="12">
    <location>
        <begin position="982"/>
        <end position="998"/>
    </location>
</feature>
<feature type="compositionally biased region" description="Acidic residues" evidence="11">
    <location>
        <begin position="199"/>
        <end position="213"/>
    </location>
</feature>
<dbReference type="Gene3D" id="1.10.1420.10">
    <property type="match status" value="2"/>
</dbReference>
<dbReference type="InterPro" id="IPR016151">
    <property type="entry name" value="DNA_mismatch_repair_MutS_N"/>
</dbReference>
<feature type="compositionally biased region" description="Polar residues" evidence="11">
    <location>
        <begin position="72"/>
        <end position="86"/>
    </location>
</feature>
<comment type="function">
    <text evidence="9 10">Component of the post-replicative DNA mismatch repair system (MMR).</text>
</comment>
<accession>A0AAD4F3H8</accession>
<dbReference type="GO" id="GO:0140664">
    <property type="term" value="F:ATP-dependent DNA damage sensor activity"/>
    <property type="evidence" value="ECO:0007669"/>
    <property type="project" value="InterPro"/>
</dbReference>
<dbReference type="Pfam" id="PF05188">
    <property type="entry name" value="MutS_II"/>
    <property type="match status" value="1"/>
</dbReference>
<dbReference type="Pfam" id="PF05192">
    <property type="entry name" value="MutS_III"/>
    <property type="match status" value="1"/>
</dbReference>
<keyword evidence="4 9" id="KW-0227">DNA damage</keyword>
<dbReference type="GO" id="GO:0030983">
    <property type="term" value="F:mismatched DNA binding"/>
    <property type="evidence" value="ECO:0007669"/>
    <property type="project" value="UniProtKB-UniRule"/>
</dbReference>
<dbReference type="GO" id="GO:0006312">
    <property type="term" value="P:mitotic recombination"/>
    <property type="evidence" value="ECO:0007669"/>
    <property type="project" value="TreeGrafter"/>
</dbReference>
<dbReference type="InterPro" id="IPR017261">
    <property type="entry name" value="DNA_mismatch_repair_MutS/MSH"/>
</dbReference>
<dbReference type="PANTHER" id="PTHR11361:SF122">
    <property type="entry name" value="DNA MISMATCH REPAIR PROTEIN MSH3"/>
    <property type="match status" value="1"/>
</dbReference>
<evidence type="ECO:0000313" key="14">
    <source>
        <dbReference type="Proteomes" id="UP001197093"/>
    </source>
</evidence>